<dbReference type="OrthoDB" id="3264110at2"/>
<feature type="transmembrane region" description="Helical" evidence="1">
    <location>
        <begin position="480"/>
        <end position="497"/>
    </location>
</feature>
<feature type="transmembrane region" description="Helical" evidence="1">
    <location>
        <begin position="449"/>
        <end position="471"/>
    </location>
</feature>
<feature type="transmembrane region" description="Helical" evidence="1">
    <location>
        <begin position="375"/>
        <end position="395"/>
    </location>
</feature>
<feature type="transmembrane region" description="Helical" evidence="1">
    <location>
        <begin position="589"/>
        <end position="610"/>
    </location>
</feature>
<feature type="transmembrane region" description="Helical" evidence="1">
    <location>
        <begin position="654"/>
        <end position="675"/>
    </location>
</feature>
<protein>
    <submittedName>
        <fullName evidence="2">Uncharacterized protein</fullName>
    </submittedName>
</protein>
<feature type="transmembrane region" description="Helical" evidence="1">
    <location>
        <begin position="315"/>
        <end position="334"/>
    </location>
</feature>
<evidence type="ECO:0000256" key="1">
    <source>
        <dbReference type="SAM" id="Phobius"/>
    </source>
</evidence>
<proteinExistence type="predicted"/>
<reference evidence="2 3" key="1">
    <citation type="submission" date="2019-06" db="EMBL/GenBank/DDBJ databases">
        <title>Sequencing the genomes of 1000 actinobacteria strains.</title>
        <authorList>
            <person name="Klenk H.-P."/>
        </authorList>
    </citation>
    <scope>NUCLEOTIDE SEQUENCE [LARGE SCALE GENOMIC DNA]</scope>
    <source>
        <strain evidence="2 3">DSM 24617</strain>
    </source>
</reference>
<keyword evidence="1" id="KW-0472">Membrane</keyword>
<feature type="transmembrane region" description="Helical" evidence="1">
    <location>
        <begin position="630"/>
        <end position="648"/>
    </location>
</feature>
<feature type="transmembrane region" description="Helical" evidence="1">
    <location>
        <begin position="346"/>
        <end position="369"/>
    </location>
</feature>
<keyword evidence="3" id="KW-1185">Reference proteome</keyword>
<organism evidence="2 3">
    <name type="scientific">Barrientosiimonas humi</name>
    <dbReference type="NCBI Taxonomy" id="999931"/>
    <lineage>
        <taxon>Bacteria</taxon>
        <taxon>Bacillati</taxon>
        <taxon>Actinomycetota</taxon>
        <taxon>Actinomycetes</taxon>
        <taxon>Micrococcales</taxon>
        <taxon>Dermacoccaceae</taxon>
        <taxon>Barrientosiimonas</taxon>
    </lineage>
</organism>
<keyword evidence="1" id="KW-0812">Transmembrane</keyword>
<dbReference type="Proteomes" id="UP000318336">
    <property type="component" value="Unassembled WGS sequence"/>
</dbReference>
<accession>A0A542XGN7</accession>
<name>A0A542XGN7_9MICO</name>
<sequence length="681" mass="70217">MLRRWVIVVGGVLVAFVVLSLALTRITPEPVRSAITQPGPVVVVGLPGAQWADVTQQREPGLSALLQIAGTASLTPKATTTPTCTADAWLSLSAAEGADASCRMPEPRVSGGGATVPGWSSLRSTNQDAPGSPDIGMLASSFAGRDQCVAAVGRGAALAAADRDGKVERYFSSPTQAAMSACPVTFVDLGTSAGVAPADIDKAIQPVFTNIQGSATVIITGLSDGTDDEPAPRMLMTVGSGVKRGALTSQSTQQTGFVTAPDVSATVLARLGDQPDGSVGSPLTVRPDRTTPDAEIATDLRAADLKLMRSQDVSLPYVVAAGVLAVLVLGVGAWRWRRRGAPPSWLGPAAVTVASLPVASWLASAVPWWRGGPTTLWFVVAVVVAAALVVSVAYAGPWREWAAGPPLVVAAITLAVMALDVVTGSQLQLIAPQGLQPLLGGRYHGMGNAAFGFFASAALLLGGLSAMRLVWWDDTDETDVRLAAASVGVVGVAAAVVDGHPSWGADLGGPPAILAATAVVVALILRVRPTKRRVALLLLGVLAFVALAAWLDWRRGPGSRSHLGRFVQQIADGEALGVIGDKLAGNVGLLFSSPLALLVPVVLVLAWVAVLRPEGRLGRPLQWLWDELPLLRWVCVGLLVCWSVAFVLNDSGVGVPATGAQLAVPLLVAAAAAAWRDRTAD</sequence>
<dbReference type="EMBL" id="VFOK01000001">
    <property type="protein sequence ID" value="TQL34947.1"/>
    <property type="molecule type" value="Genomic_DNA"/>
</dbReference>
<comment type="caution">
    <text evidence="2">The sequence shown here is derived from an EMBL/GenBank/DDBJ whole genome shotgun (WGS) entry which is preliminary data.</text>
</comment>
<evidence type="ECO:0000313" key="2">
    <source>
        <dbReference type="EMBL" id="TQL34947.1"/>
    </source>
</evidence>
<keyword evidence="1" id="KW-1133">Transmembrane helix</keyword>
<feature type="transmembrane region" description="Helical" evidence="1">
    <location>
        <begin position="407"/>
        <end position="429"/>
    </location>
</feature>
<gene>
    <name evidence="2" type="ORF">FB554_3130</name>
</gene>
<feature type="transmembrane region" description="Helical" evidence="1">
    <location>
        <begin position="534"/>
        <end position="551"/>
    </location>
</feature>
<evidence type="ECO:0000313" key="3">
    <source>
        <dbReference type="Proteomes" id="UP000318336"/>
    </source>
</evidence>
<feature type="transmembrane region" description="Helical" evidence="1">
    <location>
        <begin position="509"/>
        <end position="527"/>
    </location>
</feature>
<dbReference type="AlphaFoldDB" id="A0A542XGN7"/>
<dbReference type="RefSeq" id="WP_142007285.1">
    <property type="nucleotide sequence ID" value="NZ_CAJTBP010000001.1"/>
</dbReference>